<dbReference type="Proteomes" id="UP000032142">
    <property type="component" value="Unassembled WGS sequence"/>
</dbReference>
<protein>
    <submittedName>
        <fullName evidence="1">Uncharacterized protein</fullName>
    </submittedName>
</protein>
<dbReference type="AlphaFoldDB" id="A0A0B0NWN8"/>
<keyword evidence="2" id="KW-1185">Reference proteome</keyword>
<organism evidence="1 2">
    <name type="scientific">Gossypium arboreum</name>
    <name type="common">Tree cotton</name>
    <name type="synonym">Gossypium nanking</name>
    <dbReference type="NCBI Taxonomy" id="29729"/>
    <lineage>
        <taxon>Eukaryota</taxon>
        <taxon>Viridiplantae</taxon>
        <taxon>Streptophyta</taxon>
        <taxon>Embryophyta</taxon>
        <taxon>Tracheophyta</taxon>
        <taxon>Spermatophyta</taxon>
        <taxon>Magnoliopsida</taxon>
        <taxon>eudicotyledons</taxon>
        <taxon>Gunneridae</taxon>
        <taxon>Pentapetalae</taxon>
        <taxon>rosids</taxon>
        <taxon>malvids</taxon>
        <taxon>Malvales</taxon>
        <taxon>Malvaceae</taxon>
        <taxon>Malvoideae</taxon>
        <taxon>Gossypium</taxon>
    </lineage>
</organism>
<accession>A0A0B0NWN8</accession>
<reference evidence="2" key="1">
    <citation type="submission" date="2014-09" db="EMBL/GenBank/DDBJ databases">
        <authorList>
            <person name="Mudge J."/>
            <person name="Ramaraj T."/>
            <person name="Lindquist I.E."/>
            <person name="Bharti A.K."/>
            <person name="Sundararajan A."/>
            <person name="Cameron C.T."/>
            <person name="Woodward J.E."/>
            <person name="May G.D."/>
            <person name="Brubaker C."/>
            <person name="Broadhvest J."/>
            <person name="Wilkins T.A."/>
        </authorList>
    </citation>
    <scope>NUCLEOTIDE SEQUENCE</scope>
    <source>
        <strain evidence="2">cv. AKA8401</strain>
    </source>
</reference>
<evidence type="ECO:0000313" key="2">
    <source>
        <dbReference type="Proteomes" id="UP000032142"/>
    </source>
</evidence>
<name>A0A0B0NWN8_GOSAR</name>
<sequence>MGWDTGMCLSRVRHTAMLHGRVSPRVPYNSQVSLNHGQGARACLVAV</sequence>
<dbReference type="EMBL" id="KN407425">
    <property type="protein sequence ID" value="KHG17072.1"/>
    <property type="molecule type" value="Genomic_DNA"/>
</dbReference>
<evidence type="ECO:0000313" key="1">
    <source>
        <dbReference type="EMBL" id="KHG17072.1"/>
    </source>
</evidence>
<proteinExistence type="predicted"/>
<gene>
    <name evidence="1" type="ORF">F383_21497</name>
</gene>